<dbReference type="SUPFAM" id="SSF50978">
    <property type="entry name" value="WD40 repeat-like"/>
    <property type="match status" value="1"/>
</dbReference>
<name>A0A7D9CYJ3_DEKBR</name>
<protein>
    <submittedName>
        <fullName evidence="6">DEBR0S4_05204g1_1</fullName>
    </submittedName>
</protein>
<dbReference type="Proteomes" id="UP000478008">
    <property type="component" value="Unassembled WGS sequence"/>
</dbReference>
<proteinExistence type="inferred from homology"/>
<dbReference type="PROSITE" id="PS50294">
    <property type="entry name" value="WD_REPEATS_REGION"/>
    <property type="match status" value="1"/>
</dbReference>
<feature type="repeat" description="WD" evidence="5">
    <location>
        <begin position="139"/>
        <end position="180"/>
    </location>
</feature>
<dbReference type="InterPro" id="IPR015943">
    <property type="entry name" value="WD40/YVTN_repeat-like_dom_sf"/>
</dbReference>
<dbReference type="InterPro" id="IPR051179">
    <property type="entry name" value="WD_repeat_multifunction"/>
</dbReference>
<evidence type="ECO:0000256" key="4">
    <source>
        <dbReference type="ARBA" id="ARBA00038321"/>
    </source>
</evidence>
<evidence type="ECO:0000313" key="6">
    <source>
        <dbReference type="EMBL" id="VUG18898.1"/>
    </source>
</evidence>
<dbReference type="InterPro" id="IPR036322">
    <property type="entry name" value="WD40_repeat_dom_sf"/>
</dbReference>
<keyword evidence="2" id="KW-0677">Repeat</keyword>
<evidence type="ECO:0000256" key="2">
    <source>
        <dbReference type="ARBA" id="ARBA00022737"/>
    </source>
</evidence>
<dbReference type="SMART" id="SM00320">
    <property type="entry name" value="WD40"/>
    <property type="match status" value="4"/>
</dbReference>
<dbReference type="Gene3D" id="2.130.10.10">
    <property type="entry name" value="YVTN repeat-like/Quinoprotein amine dehydrogenase"/>
    <property type="match status" value="2"/>
</dbReference>
<dbReference type="Pfam" id="PF00400">
    <property type="entry name" value="WD40"/>
    <property type="match status" value="2"/>
</dbReference>
<dbReference type="EMBL" id="CABFWN010000004">
    <property type="protein sequence ID" value="VUG18898.1"/>
    <property type="molecule type" value="Genomic_DNA"/>
</dbReference>
<dbReference type="AlphaFoldDB" id="A0A7D9CYJ3"/>
<keyword evidence="7" id="KW-1185">Reference proteome</keyword>
<evidence type="ECO:0000256" key="3">
    <source>
        <dbReference type="ARBA" id="ARBA00022942"/>
    </source>
</evidence>
<dbReference type="GO" id="GO:0000502">
    <property type="term" value="C:proteasome complex"/>
    <property type="evidence" value="ECO:0007669"/>
    <property type="project" value="UniProtKB-KW"/>
</dbReference>
<evidence type="ECO:0000256" key="5">
    <source>
        <dbReference type="PROSITE-ProRule" id="PRU00221"/>
    </source>
</evidence>
<sequence>MKFHTVDIQADFLAVVNDALNGKIDEETIWVRVDGRSLRIAVKSGADGAGYRCVEDPAVTFAQVSARRFELALAPGAERVVLRPPKAYLFADADAGASINCVAVSAEHAVAVTGDSNGTLSSFSLDRDSVRLARRLRLADAHMSDVTAVLIFPSGSVALSAGLDYTIKIWSLADGSCPRTMRGAQKGRITAVSLVGARGRNFVSASLDGSACIWECGSAQCAHTFRRVRKPQDPVLSLAVQDYQPAAPAPEMSHSPEDSGLFFECAGKRLFCGHGSGTVTVWDLGRRTFAGEVQAAESGEADSLGGVNAIAVAGRESIVVGFEKKAVVRCFDLGACGAGDKISSRLRWEVAMGNAEGEQEIKKLEISGDTVVCLSTDEFVTLNISDGSANEYFVGYDSVLNDFSISGGNIFACGKEGLLLEY</sequence>
<keyword evidence="1 5" id="KW-0853">WD repeat</keyword>
<evidence type="ECO:0000256" key="1">
    <source>
        <dbReference type="ARBA" id="ARBA00022574"/>
    </source>
</evidence>
<dbReference type="PANTHER" id="PTHR19857:SF19">
    <property type="entry name" value="26S PROTEASOME REGULATORY SUBUNIT RPN14"/>
    <property type="match status" value="1"/>
</dbReference>
<dbReference type="PANTHER" id="PTHR19857">
    <property type="entry name" value="MITOCHONDRIAL DIVISION PROTEIN 1-RELATED"/>
    <property type="match status" value="1"/>
</dbReference>
<dbReference type="PROSITE" id="PS50082">
    <property type="entry name" value="WD_REPEATS_2"/>
    <property type="match status" value="1"/>
</dbReference>
<accession>A0A7D9CYJ3</accession>
<comment type="similarity">
    <text evidence="4">Belongs to the WD repeat PAAF1/RPN14 family.</text>
</comment>
<evidence type="ECO:0000313" key="7">
    <source>
        <dbReference type="Proteomes" id="UP000478008"/>
    </source>
</evidence>
<dbReference type="InterPro" id="IPR001680">
    <property type="entry name" value="WD40_rpt"/>
</dbReference>
<organism evidence="6 7">
    <name type="scientific">Dekkera bruxellensis</name>
    <name type="common">Brettanomyces custersii</name>
    <dbReference type="NCBI Taxonomy" id="5007"/>
    <lineage>
        <taxon>Eukaryota</taxon>
        <taxon>Fungi</taxon>
        <taxon>Dikarya</taxon>
        <taxon>Ascomycota</taxon>
        <taxon>Saccharomycotina</taxon>
        <taxon>Pichiomycetes</taxon>
        <taxon>Pichiales</taxon>
        <taxon>Pichiaceae</taxon>
        <taxon>Brettanomyces</taxon>
    </lineage>
</organism>
<keyword evidence="3" id="KW-0647">Proteasome</keyword>
<reference evidence="6 7" key="1">
    <citation type="submission" date="2019-07" db="EMBL/GenBank/DDBJ databases">
        <authorList>
            <person name="Friedrich A."/>
            <person name="Schacherer J."/>
        </authorList>
    </citation>
    <scope>NUCLEOTIDE SEQUENCE [LARGE SCALE GENOMIC DNA]</scope>
</reference>
<gene>
    <name evidence="6" type="ORF">DEBR0S4_05204G</name>
</gene>